<keyword evidence="2" id="KW-1185">Reference proteome</keyword>
<evidence type="ECO:0000313" key="1">
    <source>
        <dbReference type="EMBL" id="KYN44428.1"/>
    </source>
</evidence>
<proteinExistence type="predicted"/>
<gene>
    <name evidence="1" type="ORF">ALC56_01126</name>
</gene>
<sequence>LVQPIPCPSTTTCLSNAILHLCCLSRRPRAPRNAREQEVGVLINHVVISVLPLASSCVMHVGMKTRFPDELKDDPSAVCDFRADTSDWRNRLILVRKLEVLRKARWSNMEDQHEIRE</sequence>
<name>A0A195FVE0_9HYME</name>
<feature type="non-terminal residue" evidence="1">
    <location>
        <position position="1"/>
    </location>
</feature>
<dbReference type="AlphaFoldDB" id="A0A195FVE0"/>
<reference evidence="1 2" key="1">
    <citation type="submission" date="2016-03" db="EMBL/GenBank/DDBJ databases">
        <title>Trachymyrmex septentrionalis WGS genome.</title>
        <authorList>
            <person name="Nygaard S."/>
            <person name="Hu H."/>
            <person name="Boomsma J."/>
            <person name="Zhang G."/>
        </authorList>
    </citation>
    <scope>NUCLEOTIDE SEQUENCE [LARGE SCALE GENOMIC DNA]</scope>
    <source>
        <strain evidence="1">Tsep2-gDNA-1</strain>
        <tissue evidence="1">Whole body</tissue>
    </source>
</reference>
<organism evidence="1 2">
    <name type="scientific">Trachymyrmex septentrionalis</name>
    <dbReference type="NCBI Taxonomy" id="34720"/>
    <lineage>
        <taxon>Eukaryota</taxon>
        <taxon>Metazoa</taxon>
        <taxon>Ecdysozoa</taxon>
        <taxon>Arthropoda</taxon>
        <taxon>Hexapoda</taxon>
        <taxon>Insecta</taxon>
        <taxon>Pterygota</taxon>
        <taxon>Neoptera</taxon>
        <taxon>Endopterygota</taxon>
        <taxon>Hymenoptera</taxon>
        <taxon>Apocrita</taxon>
        <taxon>Aculeata</taxon>
        <taxon>Formicoidea</taxon>
        <taxon>Formicidae</taxon>
        <taxon>Myrmicinae</taxon>
        <taxon>Trachymyrmex</taxon>
    </lineage>
</organism>
<dbReference type="Proteomes" id="UP000078541">
    <property type="component" value="Unassembled WGS sequence"/>
</dbReference>
<accession>A0A195FVE0</accession>
<evidence type="ECO:0000313" key="2">
    <source>
        <dbReference type="Proteomes" id="UP000078541"/>
    </source>
</evidence>
<dbReference type="EMBL" id="KQ981219">
    <property type="protein sequence ID" value="KYN44428.1"/>
    <property type="molecule type" value="Genomic_DNA"/>
</dbReference>
<protein>
    <submittedName>
        <fullName evidence="1">Uncharacterized protein</fullName>
    </submittedName>
</protein>